<proteinExistence type="predicted"/>
<dbReference type="Proteomes" id="UP000694863">
    <property type="component" value="Unplaced"/>
</dbReference>
<dbReference type="RefSeq" id="XP_045144281.1">
    <property type="nucleotide sequence ID" value="XM_045288346.1"/>
</dbReference>
<evidence type="ECO:0000313" key="2">
    <source>
        <dbReference type="RefSeq" id="XP_045144281.1"/>
    </source>
</evidence>
<sequence>MGGLGTESLDVIPLHSLFAGLLVMRGLPSGLKEPGKFSGQHKGGGPGTARSLDKKVIDLVQLLSIKYVTKQSITKAEMVKTAMTQYGDHFPEIFQKTCECMEFVFGISVKEVEPSGHTYVLVKTLDLTYEGMPSNVQGMPSIGLLIILLVLIFMEGNHVPEEKMWDVLKRIRIFPESPDFIYGEPKKLITRELVKEGYLEYQRIPNSDPPRYELLWGPRAYKETSKMKVLKFFAKVNGSDARSFPTLYEEALRDEEEKT</sequence>
<organism evidence="1 2">
    <name type="scientific">Echinops telfairi</name>
    <name type="common">Lesser hedgehog tenrec</name>
    <dbReference type="NCBI Taxonomy" id="9371"/>
    <lineage>
        <taxon>Eukaryota</taxon>
        <taxon>Metazoa</taxon>
        <taxon>Chordata</taxon>
        <taxon>Craniata</taxon>
        <taxon>Vertebrata</taxon>
        <taxon>Euteleostomi</taxon>
        <taxon>Mammalia</taxon>
        <taxon>Eutheria</taxon>
        <taxon>Afrotheria</taxon>
        <taxon>Tenrecidae</taxon>
        <taxon>Tenrecinae</taxon>
        <taxon>Echinops</taxon>
    </lineage>
</organism>
<keyword evidence="1" id="KW-1185">Reference proteome</keyword>
<accession>A0AC55CXR2</accession>
<protein>
    <submittedName>
        <fullName evidence="2">MAGE domain-containing protein MAGEA13P</fullName>
    </submittedName>
</protein>
<name>A0AC55CXR2_ECHTE</name>
<evidence type="ECO:0000313" key="1">
    <source>
        <dbReference type="Proteomes" id="UP000694863"/>
    </source>
</evidence>
<gene>
    <name evidence="2" type="primary">LOC101657552</name>
</gene>
<reference evidence="2" key="1">
    <citation type="submission" date="2025-08" db="UniProtKB">
        <authorList>
            <consortium name="RefSeq"/>
        </authorList>
    </citation>
    <scope>IDENTIFICATION</scope>
</reference>